<feature type="region of interest" description="Disordered" evidence="1">
    <location>
        <begin position="37"/>
        <end position="86"/>
    </location>
</feature>
<dbReference type="GeneID" id="31017360"/>
<dbReference type="RefSeq" id="XP_020127370.1">
    <property type="nucleotide sequence ID" value="XM_020277099.1"/>
</dbReference>
<sequence>MANLLRNKAVWAVGGALGVFYMVPKFSGNSDNVFETPGVQNIGERWSAGGGTPTHTPATATRRGDPHDTESPRDGPTSVNTEHFKEKLADQRVARVDGQGLEYCTLW</sequence>
<reference evidence="2 3" key="1">
    <citation type="submission" date="2016-10" db="EMBL/GenBank/DDBJ databases">
        <title>Proteomics and genomics reveal pathogen-plant mechanisms compatible with a hemibiotrophic lifestyle of Diplodia corticola.</title>
        <authorList>
            <person name="Fernandes I."/>
            <person name="De Jonge R."/>
            <person name="Van De Peer Y."/>
            <person name="Devreese B."/>
            <person name="Alves A."/>
            <person name="Esteves A.C."/>
        </authorList>
    </citation>
    <scope>NUCLEOTIDE SEQUENCE [LARGE SCALE GENOMIC DNA]</scope>
    <source>
        <strain evidence="2 3">CBS 112549</strain>
    </source>
</reference>
<accession>A0A1J9QQB0</accession>
<evidence type="ECO:0000256" key="1">
    <source>
        <dbReference type="SAM" id="MobiDB-lite"/>
    </source>
</evidence>
<name>A0A1J9QQB0_9PEZI</name>
<comment type="caution">
    <text evidence="2">The sequence shown here is derived from an EMBL/GenBank/DDBJ whole genome shotgun (WGS) entry which is preliminary data.</text>
</comment>
<evidence type="ECO:0000313" key="2">
    <source>
        <dbReference type="EMBL" id="OJD31110.1"/>
    </source>
</evidence>
<feature type="compositionally biased region" description="Basic and acidic residues" evidence="1">
    <location>
        <begin position="62"/>
        <end position="73"/>
    </location>
</feature>
<protein>
    <submittedName>
        <fullName evidence="2">Uncharacterized protein</fullName>
    </submittedName>
</protein>
<proteinExistence type="predicted"/>
<dbReference type="OrthoDB" id="5373857at2759"/>
<organism evidence="2 3">
    <name type="scientific">Diplodia corticola</name>
    <dbReference type="NCBI Taxonomy" id="236234"/>
    <lineage>
        <taxon>Eukaryota</taxon>
        <taxon>Fungi</taxon>
        <taxon>Dikarya</taxon>
        <taxon>Ascomycota</taxon>
        <taxon>Pezizomycotina</taxon>
        <taxon>Dothideomycetes</taxon>
        <taxon>Dothideomycetes incertae sedis</taxon>
        <taxon>Botryosphaeriales</taxon>
        <taxon>Botryosphaeriaceae</taxon>
        <taxon>Diplodia</taxon>
    </lineage>
</organism>
<dbReference type="Proteomes" id="UP000183809">
    <property type="component" value="Unassembled WGS sequence"/>
</dbReference>
<keyword evidence="3" id="KW-1185">Reference proteome</keyword>
<gene>
    <name evidence="2" type="ORF">BKCO1_5200080</name>
</gene>
<dbReference type="AlphaFoldDB" id="A0A1J9QQB0"/>
<dbReference type="EMBL" id="MNUE01000052">
    <property type="protein sequence ID" value="OJD31110.1"/>
    <property type="molecule type" value="Genomic_DNA"/>
</dbReference>
<evidence type="ECO:0000313" key="3">
    <source>
        <dbReference type="Proteomes" id="UP000183809"/>
    </source>
</evidence>